<comment type="caution">
    <text evidence="8">The sequence shown here is derived from an EMBL/GenBank/DDBJ whole genome shotgun (WGS) entry which is preliminary data.</text>
</comment>
<sequence>MVSWRAELARERVRGGARLVVALFRVLAGVVFVLTSIGKFTGGEMYVALFESYGLPGSRPLVLLAGLVELVGGILLVVGLGTRLAALVLALTMAVAIATAGVAIGGPVHLGLAPTLLLVMLLLLWAGPGAASLDGRVLGRRPARA</sequence>
<dbReference type="Pfam" id="PF07681">
    <property type="entry name" value="DoxX"/>
    <property type="match status" value="1"/>
</dbReference>
<keyword evidence="3" id="KW-1003">Cell membrane</keyword>
<dbReference type="InterPro" id="IPR051907">
    <property type="entry name" value="DoxX-like_oxidoreductase"/>
</dbReference>
<accession>A0ABT5ST17</accession>
<proteinExistence type="inferred from homology"/>
<evidence type="ECO:0000313" key="9">
    <source>
        <dbReference type="Proteomes" id="UP001300763"/>
    </source>
</evidence>
<dbReference type="InterPro" id="IPR032808">
    <property type="entry name" value="DoxX"/>
</dbReference>
<feature type="transmembrane region" description="Helical" evidence="7">
    <location>
        <begin position="61"/>
        <end position="80"/>
    </location>
</feature>
<comment type="similarity">
    <text evidence="2">Belongs to the DoxX family.</text>
</comment>
<reference evidence="8 9" key="1">
    <citation type="submission" date="2023-02" db="EMBL/GenBank/DDBJ databases">
        <title>Genome sequencing required for Actinomycetospora new species description.</title>
        <authorList>
            <person name="Saimee Y."/>
            <person name="Duangmal K."/>
        </authorList>
    </citation>
    <scope>NUCLEOTIDE SEQUENCE [LARGE SCALE GENOMIC DNA]</scope>
    <source>
        <strain evidence="8 9">DW7H6</strain>
    </source>
</reference>
<evidence type="ECO:0000256" key="4">
    <source>
        <dbReference type="ARBA" id="ARBA00022692"/>
    </source>
</evidence>
<dbReference type="EMBL" id="JAQZAO010000004">
    <property type="protein sequence ID" value="MDD7965645.1"/>
    <property type="molecule type" value="Genomic_DNA"/>
</dbReference>
<name>A0ABT5ST17_9PSEU</name>
<feature type="transmembrane region" description="Helical" evidence="7">
    <location>
        <begin position="87"/>
        <end position="106"/>
    </location>
</feature>
<comment type="subcellular location">
    <subcellularLocation>
        <location evidence="1">Cell membrane</location>
        <topology evidence="1">Multi-pass membrane protein</topology>
    </subcellularLocation>
</comment>
<keyword evidence="4 7" id="KW-0812">Transmembrane</keyword>
<evidence type="ECO:0000313" key="8">
    <source>
        <dbReference type="EMBL" id="MDD7965645.1"/>
    </source>
</evidence>
<feature type="transmembrane region" description="Helical" evidence="7">
    <location>
        <begin position="20"/>
        <end position="41"/>
    </location>
</feature>
<evidence type="ECO:0000256" key="7">
    <source>
        <dbReference type="SAM" id="Phobius"/>
    </source>
</evidence>
<keyword evidence="5 7" id="KW-1133">Transmembrane helix</keyword>
<dbReference type="PANTHER" id="PTHR33452">
    <property type="entry name" value="OXIDOREDUCTASE CATD-RELATED"/>
    <property type="match status" value="1"/>
</dbReference>
<evidence type="ECO:0000256" key="2">
    <source>
        <dbReference type="ARBA" id="ARBA00006679"/>
    </source>
</evidence>
<keyword evidence="9" id="KW-1185">Reference proteome</keyword>
<protein>
    <submittedName>
        <fullName evidence="8">DoxX family protein</fullName>
    </submittedName>
</protein>
<evidence type="ECO:0000256" key="3">
    <source>
        <dbReference type="ARBA" id="ARBA00022475"/>
    </source>
</evidence>
<evidence type="ECO:0000256" key="1">
    <source>
        <dbReference type="ARBA" id="ARBA00004651"/>
    </source>
</evidence>
<dbReference type="Proteomes" id="UP001300763">
    <property type="component" value="Unassembled WGS sequence"/>
</dbReference>
<feature type="transmembrane region" description="Helical" evidence="7">
    <location>
        <begin position="112"/>
        <end position="131"/>
    </location>
</feature>
<dbReference type="RefSeq" id="WP_274200193.1">
    <property type="nucleotide sequence ID" value="NZ_JAQZAO010000004.1"/>
</dbReference>
<evidence type="ECO:0000256" key="6">
    <source>
        <dbReference type="ARBA" id="ARBA00023136"/>
    </source>
</evidence>
<keyword evidence="6 7" id="KW-0472">Membrane</keyword>
<gene>
    <name evidence="8" type="ORF">PGB27_09835</name>
</gene>
<dbReference type="PANTHER" id="PTHR33452:SF1">
    <property type="entry name" value="INNER MEMBRANE PROTEIN YPHA-RELATED"/>
    <property type="match status" value="1"/>
</dbReference>
<evidence type="ECO:0000256" key="5">
    <source>
        <dbReference type="ARBA" id="ARBA00022989"/>
    </source>
</evidence>
<organism evidence="8 9">
    <name type="scientific">Actinomycetospora lemnae</name>
    <dbReference type="NCBI Taxonomy" id="3019891"/>
    <lineage>
        <taxon>Bacteria</taxon>
        <taxon>Bacillati</taxon>
        <taxon>Actinomycetota</taxon>
        <taxon>Actinomycetes</taxon>
        <taxon>Pseudonocardiales</taxon>
        <taxon>Pseudonocardiaceae</taxon>
        <taxon>Actinomycetospora</taxon>
    </lineage>
</organism>